<keyword evidence="3" id="KW-0156">Chromatin regulator</keyword>
<evidence type="ECO:0000256" key="4">
    <source>
        <dbReference type="ARBA" id="ARBA00029821"/>
    </source>
</evidence>
<protein>
    <recommendedName>
        <fullName evidence="2">Histone-lysine N-methyltransferase, H3 lysine-79 specific</fullName>
        <ecNumber evidence="1">2.1.1.360</ecNumber>
    </recommendedName>
    <alternativeName>
        <fullName evidence="4">Histone H3-K79 methyltransferase</fullName>
    </alternativeName>
</protein>
<dbReference type="Pfam" id="PF08123">
    <property type="entry name" value="DOT1"/>
    <property type="match status" value="1"/>
</dbReference>
<evidence type="ECO:0000256" key="3">
    <source>
        <dbReference type="ARBA" id="ARBA00022853"/>
    </source>
</evidence>
<dbReference type="RefSeq" id="WP_275088845.1">
    <property type="nucleotide sequence ID" value="NZ_CP119078.1"/>
</dbReference>
<dbReference type="EC" id="2.1.1.360" evidence="1"/>
<keyword evidence="8" id="KW-1185">Reference proteome</keyword>
<feature type="domain" description="DOT1" evidence="6">
    <location>
        <begin position="1"/>
        <end position="242"/>
    </location>
</feature>
<comment type="catalytic activity">
    <reaction evidence="5">
        <text>L-lysyl(79)-[histone H3] + 3 S-adenosyl-L-methionine = N(6),N(6),N(6)-trimethyl-L-lysyl(79)-[histone H3] + 3 S-adenosyl-L-homocysteine + 3 H(+)</text>
        <dbReference type="Rhea" id="RHEA:60328"/>
        <dbReference type="Rhea" id="RHEA-COMP:15549"/>
        <dbReference type="Rhea" id="RHEA-COMP:15552"/>
        <dbReference type="ChEBI" id="CHEBI:15378"/>
        <dbReference type="ChEBI" id="CHEBI:29969"/>
        <dbReference type="ChEBI" id="CHEBI:57856"/>
        <dbReference type="ChEBI" id="CHEBI:59789"/>
        <dbReference type="ChEBI" id="CHEBI:61961"/>
        <dbReference type="EC" id="2.1.1.360"/>
    </reaction>
</comment>
<proteinExistence type="predicted"/>
<dbReference type="Gene3D" id="3.40.50.150">
    <property type="entry name" value="Vaccinia Virus protein VP39"/>
    <property type="match status" value="1"/>
</dbReference>
<dbReference type="Proteomes" id="UP001222087">
    <property type="component" value="Chromosome"/>
</dbReference>
<reference evidence="7 8" key="1">
    <citation type="submission" date="2023-02" db="EMBL/GenBank/DDBJ databases">
        <title>Genome Sequence of L. cardiaca H63T.</title>
        <authorList>
            <person name="Lopez A.E."/>
            <person name="Cianciotto N.P."/>
        </authorList>
    </citation>
    <scope>NUCLEOTIDE SEQUENCE [LARGE SCALE GENOMIC DNA]</scope>
    <source>
        <strain evidence="7 8">H63</strain>
    </source>
</reference>
<evidence type="ECO:0000313" key="8">
    <source>
        <dbReference type="Proteomes" id="UP001222087"/>
    </source>
</evidence>
<evidence type="ECO:0000313" key="7">
    <source>
        <dbReference type="EMBL" id="WED43031.1"/>
    </source>
</evidence>
<accession>A0ABY8AS46</accession>
<evidence type="ECO:0000256" key="1">
    <source>
        <dbReference type="ARBA" id="ARBA00012190"/>
    </source>
</evidence>
<dbReference type="InterPro" id="IPR030445">
    <property type="entry name" value="H3-K79_meTrfase"/>
</dbReference>
<dbReference type="InterPro" id="IPR029063">
    <property type="entry name" value="SAM-dependent_MTases_sf"/>
</dbReference>
<sequence length="242" mass="27576">MLVFLFLLIIAILFGITYQQRRRPLKQWRKALLLDKHFAIYQKLYADVDGFALSRRARISQDALEYVYGEIEFESFIALLSLCKPNASTIFYDLGSGTGKAVIACTLVFNVQHCRGIEILTTLYECAKDTQLRLKQIPAYQEKASRIQFILGNFLDKNLNEASLVFINATAFFGEHWLAVSRHLEQLNPGALVISTSKALQSAEFITTKVTLVRMSWGLVKAFIQQRQPKSINHPIQLTYPP</sequence>
<organism evidence="7 8">
    <name type="scientific">Legionella cardiaca</name>
    <dbReference type="NCBI Taxonomy" id="1071983"/>
    <lineage>
        <taxon>Bacteria</taxon>
        <taxon>Pseudomonadati</taxon>
        <taxon>Pseudomonadota</taxon>
        <taxon>Gammaproteobacteria</taxon>
        <taxon>Legionellales</taxon>
        <taxon>Legionellaceae</taxon>
        <taxon>Legionella</taxon>
    </lineage>
</organism>
<name>A0ABY8AS46_9GAMM</name>
<dbReference type="SUPFAM" id="SSF53335">
    <property type="entry name" value="S-adenosyl-L-methionine-dependent methyltransferases"/>
    <property type="match status" value="1"/>
</dbReference>
<dbReference type="PANTHER" id="PTHR21451:SF19">
    <property type="entry name" value="ACTIVATED IN BLOCKED UNFOLDED PROTEIN RESPONSE"/>
    <property type="match status" value="1"/>
</dbReference>
<evidence type="ECO:0000256" key="5">
    <source>
        <dbReference type="ARBA" id="ARBA00047770"/>
    </source>
</evidence>
<dbReference type="PROSITE" id="PS51569">
    <property type="entry name" value="DOT1"/>
    <property type="match status" value="1"/>
</dbReference>
<evidence type="ECO:0000256" key="2">
    <source>
        <dbReference type="ARBA" id="ARBA00020987"/>
    </source>
</evidence>
<gene>
    <name evidence="7" type="ORF">PXX05_14205</name>
</gene>
<dbReference type="InterPro" id="IPR025789">
    <property type="entry name" value="DOT1_dom"/>
</dbReference>
<evidence type="ECO:0000259" key="6">
    <source>
        <dbReference type="PROSITE" id="PS51569"/>
    </source>
</evidence>
<dbReference type="PANTHER" id="PTHR21451">
    <property type="entry name" value="HISTONE H3 METHYLTRANSFERASE"/>
    <property type="match status" value="1"/>
</dbReference>
<dbReference type="EMBL" id="CP119078">
    <property type="protein sequence ID" value="WED43031.1"/>
    <property type="molecule type" value="Genomic_DNA"/>
</dbReference>